<keyword evidence="2" id="KW-1185">Reference proteome</keyword>
<dbReference type="HOGENOM" id="CLU_3126721_0_0_1"/>
<dbReference type="EMBL" id="CAQQ02094216">
    <property type="status" value="NOT_ANNOTATED_CDS"/>
    <property type="molecule type" value="Genomic_DNA"/>
</dbReference>
<reference evidence="2" key="1">
    <citation type="submission" date="2013-02" db="EMBL/GenBank/DDBJ databases">
        <authorList>
            <person name="Hughes D."/>
        </authorList>
    </citation>
    <scope>NUCLEOTIDE SEQUENCE</scope>
    <source>
        <strain>Durham</strain>
        <strain evidence="2">NC isolate 2 -- Noor lab</strain>
    </source>
</reference>
<dbReference type="AlphaFoldDB" id="T1GJL8"/>
<accession>T1GJL8</accession>
<reference evidence="1" key="2">
    <citation type="submission" date="2015-06" db="UniProtKB">
        <authorList>
            <consortium name="EnsemblMetazoa"/>
        </authorList>
    </citation>
    <scope>IDENTIFICATION</scope>
</reference>
<evidence type="ECO:0000313" key="1">
    <source>
        <dbReference type="EnsemblMetazoa" id="MESCA003668-PA"/>
    </source>
</evidence>
<evidence type="ECO:0000313" key="2">
    <source>
        <dbReference type="Proteomes" id="UP000015102"/>
    </source>
</evidence>
<dbReference type="EMBL" id="CAQQ02094217">
    <property type="status" value="NOT_ANNOTATED_CDS"/>
    <property type="molecule type" value="Genomic_DNA"/>
</dbReference>
<protein>
    <submittedName>
        <fullName evidence="1">Uncharacterized protein</fullName>
    </submittedName>
</protein>
<proteinExistence type="predicted"/>
<dbReference type="EnsemblMetazoa" id="MESCA003668-RA">
    <property type="protein sequence ID" value="MESCA003668-PA"/>
    <property type="gene ID" value="MESCA003668"/>
</dbReference>
<name>T1GJL8_MEGSC</name>
<dbReference type="Proteomes" id="UP000015102">
    <property type="component" value="Unassembled WGS sequence"/>
</dbReference>
<sequence length="50" mass="5959">MWSKIWTELSQNYQQEESTLMSSLCLSKIPQDSTNLKFKFLIFLFCSESF</sequence>
<organism evidence="1 2">
    <name type="scientific">Megaselia scalaris</name>
    <name type="common">Humpbacked fly</name>
    <name type="synonym">Phora scalaris</name>
    <dbReference type="NCBI Taxonomy" id="36166"/>
    <lineage>
        <taxon>Eukaryota</taxon>
        <taxon>Metazoa</taxon>
        <taxon>Ecdysozoa</taxon>
        <taxon>Arthropoda</taxon>
        <taxon>Hexapoda</taxon>
        <taxon>Insecta</taxon>
        <taxon>Pterygota</taxon>
        <taxon>Neoptera</taxon>
        <taxon>Endopterygota</taxon>
        <taxon>Diptera</taxon>
        <taxon>Brachycera</taxon>
        <taxon>Muscomorpha</taxon>
        <taxon>Platypezoidea</taxon>
        <taxon>Phoridae</taxon>
        <taxon>Megaseliini</taxon>
        <taxon>Megaselia</taxon>
    </lineage>
</organism>